<dbReference type="GO" id="GO:0003677">
    <property type="term" value="F:DNA binding"/>
    <property type="evidence" value="ECO:0007669"/>
    <property type="project" value="UniProtKB-KW"/>
</dbReference>
<evidence type="ECO:0000256" key="1">
    <source>
        <dbReference type="ARBA" id="ARBA00006157"/>
    </source>
</evidence>
<sequence>MELKDWHPADIIAAVRKKNTTLSALSRKHGLSSTTLNNALRHSWTKGENIIAEALGIPAWEIWPTRYFYSDGTPKPRTTKELRK</sequence>
<dbReference type="InterPro" id="IPR038722">
    <property type="entry name" value="Ner_HTH_dom"/>
</dbReference>
<feature type="domain" description="Ner winged helix-turn-helix DNA-binding" evidence="5">
    <location>
        <begin position="5"/>
        <end position="77"/>
    </location>
</feature>
<dbReference type="Proteomes" id="UP001296969">
    <property type="component" value="Unassembled WGS sequence"/>
</dbReference>
<keyword evidence="9" id="KW-1185">Reference proteome</keyword>
<dbReference type="AlphaFoldDB" id="A0A9D7AF93"/>
<dbReference type="RefSeq" id="WP_228396956.1">
    <property type="nucleotide sequence ID" value="NZ_JADRCP010000001.1"/>
</dbReference>
<accession>A0A9D7AF93</accession>
<evidence type="ECO:0000259" key="5">
    <source>
        <dbReference type="Pfam" id="PF13693"/>
    </source>
</evidence>
<proteinExistence type="inferred from homology"/>
<dbReference type="EMBL" id="JADRCP010000001">
    <property type="protein sequence ID" value="MBK5174930.1"/>
    <property type="molecule type" value="Genomic_DNA"/>
</dbReference>
<keyword evidence="2" id="KW-0805">Transcription regulation</keyword>
<dbReference type="EMBL" id="JADRCQ010000001">
    <property type="protein sequence ID" value="MBK5071621.1"/>
    <property type="molecule type" value="Genomic_DNA"/>
</dbReference>
<evidence type="ECO:0000313" key="6">
    <source>
        <dbReference type="EMBL" id="MBK5071621.1"/>
    </source>
</evidence>
<gene>
    <name evidence="7" type="ORF">I2492_01150</name>
    <name evidence="6" type="ORF">I2493_01150</name>
</gene>
<name>A0A9D7AF93_9GAMM</name>
<dbReference type="Pfam" id="PF13693">
    <property type="entry name" value="HTH_35"/>
    <property type="match status" value="1"/>
</dbReference>
<dbReference type="InterPro" id="IPR010982">
    <property type="entry name" value="Lambda_DNA-bd_dom_sf"/>
</dbReference>
<dbReference type="SUPFAM" id="SSF47413">
    <property type="entry name" value="lambda repressor-like DNA-binding domains"/>
    <property type="match status" value="1"/>
</dbReference>
<dbReference type="Gene3D" id="1.10.260.40">
    <property type="entry name" value="lambda repressor-like DNA-binding domains"/>
    <property type="match status" value="1"/>
</dbReference>
<evidence type="ECO:0000256" key="3">
    <source>
        <dbReference type="ARBA" id="ARBA00023125"/>
    </source>
</evidence>
<organism evidence="7 8">
    <name type="scientific">Limnobaculum xujianqingii</name>
    <dbReference type="NCBI Taxonomy" id="2738837"/>
    <lineage>
        <taxon>Bacteria</taxon>
        <taxon>Pseudomonadati</taxon>
        <taxon>Pseudomonadota</taxon>
        <taxon>Gammaproteobacteria</taxon>
        <taxon>Enterobacterales</taxon>
        <taxon>Budviciaceae</taxon>
        <taxon>Limnobaculum</taxon>
    </lineage>
</organism>
<evidence type="ECO:0000313" key="8">
    <source>
        <dbReference type="Proteomes" id="UP000807542"/>
    </source>
</evidence>
<evidence type="ECO:0000256" key="2">
    <source>
        <dbReference type="ARBA" id="ARBA00023015"/>
    </source>
</evidence>
<protein>
    <submittedName>
        <fullName evidence="7">Helix-turn-helix domain-containing protein</fullName>
    </submittedName>
</protein>
<evidence type="ECO:0000256" key="4">
    <source>
        <dbReference type="ARBA" id="ARBA00023163"/>
    </source>
</evidence>
<keyword evidence="4" id="KW-0804">Transcription</keyword>
<evidence type="ECO:0000313" key="7">
    <source>
        <dbReference type="EMBL" id="MBK5174930.1"/>
    </source>
</evidence>
<comment type="caution">
    <text evidence="7">The sequence shown here is derived from an EMBL/GenBank/DDBJ whole genome shotgun (WGS) entry which is preliminary data.</text>
</comment>
<comment type="similarity">
    <text evidence="1">Belongs to the ner transcriptional regulatory family.</text>
</comment>
<reference evidence="7 9" key="1">
    <citation type="submission" date="2020-11" db="EMBL/GenBank/DDBJ databases">
        <title>Insectihabitans protaetiae gen. nov. sp. nov. and Insectihabitans allomyrinae sp. nov., isolated from larvae of Protaetia brevitarsis seulensis and Allomyrina dichotoma, respectively.</title>
        <authorList>
            <person name="Lee S.D."/>
            <person name="Byeon Y.-S."/>
            <person name="Kim S.-M."/>
            <person name="Yang H.L."/>
            <person name="Kim I.S."/>
        </authorList>
    </citation>
    <scope>NUCLEOTIDE SEQUENCE</scope>
    <source>
        <strain evidence="7">CWB-B4</strain>
        <strain evidence="6 9">CWB-B43</strain>
    </source>
</reference>
<keyword evidence="3" id="KW-0238">DNA-binding</keyword>
<evidence type="ECO:0000313" key="9">
    <source>
        <dbReference type="Proteomes" id="UP001296969"/>
    </source>
</evidence>
<dbReference type="Proteomes" id="UP000807542">
    <property type="component" value="Unassembled WGS sequence"/>
</dbReference>